<gene>
    <name evidence="1" type="ORF">AA23TX_03472</name>
</gene>
<dbReference type="AlphaFoldDB" id="A0A6I8LN44"/>
<proteinExistence type="predicted"/>
<keyword evidence="2" id="KW-1185">Reference proteome</keyword>
<organism evidence="1 2">
    <name type="scientific">Amycolatopsis camponoti</name>
    <dbReference type="NCBI Taxonomy" id="2606593"/>
    <lineage>
        <taxon>Bacteria</taxon>
        <taxon>Bacillati</taxon>
        <taxon>Actinomycetota</taxon>
        <taxon>Actinomycetes</taxon>
        <taxon>Pseudonocardiales</taxon>
        <taxon>Pseudonocardiaceae</taxon>
        <taxon>Amycolatopsis</taxon>
    </lineage>
</organism>
<protein>
    <submittedName>
        <fullName evidence="1">Uncharacterized protein</fullName>
    </submittedName>
</protein>
<name>A0A6I8LN44_9PSEU</name>
<dbReference type="Proteomes" id="UP000399805">
    <property type="component" value="Unassembled WGS sequence"/>
</dbReference>
<accession>A0A6I8LN44</accession>
<evidence type="ECO:0000313" key="2">
    <source>
        <dbReference type="Proteomes" id="UP000399805"/>
    </source>
</evidence>
<sequence length="45" mass="5007">MARMINTLGDRLLGLFLREVKAGACVAEHGQVCKTFHYDCYGSCK</sequence>
<reference evidence="1 2" key="1">
    <citation type="submission" date="2019-09" db="EMBL/GenBank/DDBJ databases">
        <authorList>
            <person name="Leyn A S."/>
        </authorList>
    </citation>
    <scope>NUCLEOTIDE SEQUENCE [LARGE SCALE GENOMIC DNA]</scope>
    <source>
        <strain evidence="1">AA231_1</strain>
    </source>
</reference>
<evidence type="ECO:0000313" key="1">
    <source>
        <dbReference type="EMBL" id="VVJ18451.1"/>
    </source>
</evidence>
<dbReference type="RefSeq" id="WP_196425463.1">
    <property type="nucleotide sequence ID" value="NZ_CABVGP010000001.1"/>
</dbReference>
<dbReference type="EMBL" id="CABVGP010000001">
    <property type="protein sequence ID" value="VVJ18451.1"/>
    <property type="molecule type" value="Genomic_DNA"/>
</dbReference>